<dbReference type="PANTHER" id="PTHR47926:SF467">
    <property type="entry name" value="REPEAT-CONTAINING PROTEIN, PUTATIVE-RELATED"/>
    <property type="match status" value="1"/>
</dbReference>
<dbReference type="SUPFAM" id="SSF48452">
    <property type="entry name" value="TPR-like"/>
    <property type="match status" value="1"/>
</dbReference>
<feature type="repeat" description="PPR" evidence="3">
    <location>
        <begin position="263"/>
        <end position="297"/>
    </location>
</feature>
<proteinExistence type="inferred from homology"/>
<dbReference type="AlphaFoldDB" id="A0A5K0V9Q4"/>
<evidence type="ECO:0000313" key="4">
    <source>
        <dbReference type="EMBL" id="VVV37767.1"/>
    </source>
</evidence>
<accession>A0A5K0V9Q4</accession>
<dbReference type="FunFam" id="1.25.40.10:FF:001156">
    <property type="entry name" value="Pentatricopeptide repeat-containing protein At5g61800"/>
    <property type="match status" value="1"/>
</dbReference>
<dbReference type="OMA" id="WVDSYVS"/>
<dbReference type="FunFam" id="1.25.40.10:FF:000334">
    <property type="entry name" value="Pentatricopeptide repeat-containing protein"/>
    <property type="match status" value="1"/>
</dbReference>
<gene>
    <name evidence="4" type="ORF">NYM_LOCUS1475</name>
</gene>
<dbReference type="NCBIfam" id="TIGR00756">
    <property type="entry name" value="PPR"/>
    <property type="match status" value="7"/>
</dbReference>
<keyword evidence="1" id="KW-0677">Repeat</keyword>
<dbReference type="InterPro" id="IPR011990">
    <property type="entry name" value="TPR-like_helical_dom_sf"/>
</dbReference>
<dbReference type="FunFam" id="1.25.40.10:FF:000470">
    <property type="entry name" value="Pentatricopeptide repeat-containing protein At5g66520"/>
    <property type="match status" value="1"/>
</dbReference>
<feature type="repeat" description="PPR" evidence="3">
    <location>
        <begin position="364"/>
        <end position="398"/>
    </location>
</feature>
<evidence type="ECO:0000256" key="3">
    <source>
        <dbReference type="PROSITE-ProRule" id="PRU00708"/>
    </source>
</evidence>
<sequence>MVLIPRHPSVSALLKSCSNVRTLEHCHATILKNGLHQDNVLITKFLGVCSVLRRVNYAKGVFDAVSQPNIYLWNSMIKGYCENCSLGDTILLFREMQLSNVRPDDYTFPSILKSCANELALRSGQGIHCVIVKVGCEVCVFVGTGLIDFYGKCGEIESARHLFDRMPDRNVVSLTAIIVGYAACGDMRTARELFDQMPRRNLVTWNAMIAGYAKIGEMGVARRLFDEMPARNVISFTTMIDGYSKNGDMVCARSLFDQLGKKDLVSWSALISGYVQNGQPNEALEIFFLLQSKNIKPDEFVMVSLMSACAQLGRLDLARWIDSYIVQGGMDLRAQVMAGLVDMHAKCGNMDRALQLFDKIPRKNLVSYSALMLGLSLHGQGKEAVELFSQMLKVGIVPDAAAFTIVLTACSHAGLFNEGCHYFECMIKDYNVTPSADHYACMVDLLCRGGRLKDAYELIKIMPVELHAGAWGSLLGACRVQCDIELGEIVARRLFSIEPNNAGNYILLSNIYAAANRWSDVSDLRTLMREKGVKKIPGRSWI</sequence>
<dbReference type="Pfam" id="PF01535">
    <property type="entry name" value="PPR"/>
    <property type="match status" value="3"/>
</dbReference>
<dbReference type="GO" id="GO:0048731">
    <property type="term" value="P:system development"/>
    <property type="evidence" value="ECO:0007669"/>
    <property type="project" value="UniProtKB-ARBA"/>
</dbReference>
<dbReference type="Pfam" id="PF20431">
    <property type="entry name" value="E_motif"/>
    <property type="match status" value="1"/>
</dbReference>
<evidence type="ECO:0000256" key="2">
    <source>
        <dbReference type="ARBA" id="ARBA00061659"/>
    </source>
</evidence>
<comment type="similarity">
    <text evidence="2">Belongs to the PPR family. PCMP-E subfamily.</text>
</comment>
<dbReference type="GO" id="GO:0009451">
    <property type="term" value="P:RNA modification"/>
    <property type="evidence" value="ECO:0007669"/>
    <property type="project" value="InterPro"/>
</dbReference>
<dbReference type="InterPro" id="IPR046960">
    <property type="entry name" value="PPR_At4g14850-like_plant"/>
</dbReference>
<reference evidence="4" key="1">
    <citation type="submission" date="2019-09" db="EMBL/GenBank/DDBJ databases">
        <authorList>
            <person name="Zhang L."/>
        </authorList>
    </citation>
    <scope>NUCLEOTIDE SEQUENCE</scope>
</reference>
<evidence type="ECO:0008006" key="5">
    <source>
        <dbReference type="Google" id="ProtNLM"/>
    </source>
</evidence>
<dbReference type="InterPro" id="IPR002885">
    <property type="entry name" value="PPR_rpt"/>
</dbReference>
<name>A0A5K0V9Q4_9MAGN</name>
<protein>
    <recommendedName>
        <fullName evidence="5">Pentacotripeptide-repeat region of PRORP domain-containing protein</fullName>
    </recommendedName>
</protein>
<dbReference type="PROSITE" id="PS51375">
    <property type="entry name" value="PPR"/>
    <property type="match status" value="5"/>
</dbReference>
<dbReference type="Gene3D" id="1.25.40.10">
    <property type="entry name" value="Tetratricopeptide repeat domain"/>
    <property type="match status" value="4"/>
</dbReference>
<dbReference type="PANTHER" id="PTHR47926">
    <property type="entry name" value="PENTATRICOPEPTIDE REPEAT-CONTAINING PROTEIN"/>
    <property type="match status" value="1"/>
</dbReference>
<feature type="repeat" description="PPR" evidence="3">
    <location>
        <begin position="201"/>
        <end position="235"/>
    </location>
</feature>
<dbReference type="InterPro" id="IPR046848">
    <property type="entry name" value="E_motif"/>
</dbReference>
<organism evidence="4">
    <name type="scientific">Nymphaea colorata</name>
    <name type="common">pocket water lily</name>
    <dbReference type="NCBI Taxonomy" id="210225"/>
    <lineage>
        <taxon>Eukaryota</taxon>
        <taxon>Viridiplantae</taxon>
        <taxon>Streptophyta</taxon>
        <taxon>Embryophyta</taxon>
        <taxon>Tracheophyta</taxon>
        <taxon>Spermatophyta</taxon>
        <taxon>Magnoliopsida</taxon>
        <taxon>Nymphaeales</taxon>
        <taxon>Nymphaeaceae</taxon>
        <taxon>Nymphaea</taxon>
    </lineage>
</organism>
<dbReference type="OrthoDB" id="185373at2759"/>
<feature type="repeat" description="PPR" evidence="3">
    <location>
        <begin position="170"/>
        <end position="200"/>
    </location>
</feature>
<dbReference type="FunFam" id="1.25.40.10:FF:000125">
    <property type="entry name" value="Pentatricopeptide repeat-containing protein"/>
    <property type="match status" value="1"/>
</dbReference>
<dbReference type="Gramene" id="NC1G0110140.1">
    <property type="protein sequence ID" value="NC1G0110140.1:cds"/>
    <property type="gene ID" value="NC1G0110140"/>
</dbReference>
<evidence type="ECO:0000256" key="1">
    <source>
        <dbReference type="ARBA" id="ARBA00022737"/>
    </source>
</evidence>
<dbReference type="GO" id="GO:0003723">
    <property type="term" value="F:RNA binding"/>
    <property type="evidence" value="ECO:0007669"/>
    <property type="project" value="InterPro"/>
</dbReference>
<feature type="repeat" description="PPR" evidence="3">
    <location>
        <begin position="69"/>
        <end position="103"/>
    </location>
</feature>
<dbReference type="Pfam" id="PF13041">
    <property type="entry name" value="PPR_2"/>
    <property type="match status" value="4"/>
</dbReference>
<dbReference type="EMBL" id="LR721774">
    <property type="protein sequence ID" value="VVV37767.1"/>
    <property type="molecule type" value="Genomic_DNA"/>
</dbReference>